<evidence type="ECO:0000313" key="1">
    <source>
        <dbReference type="EMBL" id="KAJ9126701.1"/>
    </source>
</evidence>
<evidence type="ECO:0000313" key="2">
    <source>
        <dbReference type="Proteomes" id="UP001234202"/>
    </source>
</evidence>
<comment type="caution">
    <text evidence="1">The sequence shown here is derived from an EMBL/GenBank/DDBJ whole genome shotgun (WGS) entry which is preliminary data.</text>
</comment>
<keyword evidence="2" id="KW-1185">Reference proteome</keyword>
<proteinExistence type="predicted"/>
<name>A0ACC2XUJ6_9TREE</name>
<dbReference type="EMBL" id="JASBWV010000004">
    <property type="protein sequence ID" value="KAJ9126701.1"/>
    <property type="molecule type" value="Genomic_DNA"/>
</dbReference>
<dbReference type="Proteomes" id="UP001234202">
    <property type="component" value="Unassembled WGS sequence"/>
</dbReference>
<reference evidence="1" key="1">
    <citation type="submission" date="2023-04" db="EMBL/GenBank/DDBJ databases">
        <title>Draft Genome sequencing of Naganishia species isolated from polar environments using Oxford Nanopore Technology.</title>
        <authorList>
            <person name="Leo P."/>
            <person name="Venkateswaran K."/>
        </authorList>
    </citation>
    <scope>NUCLEOTIDE SEQUENCE</scope>
    <source>
        <strain evidence="1">DBVPG 5303</strain>
    </source>
</reference>
<protein>
    <submittedName>
        <fullName evidence="1">Uncharacterized protein</fullName>
    </submittedName>
</protein>
<gene>
    <name evidence="1" type="ORF">QFC24_001732</name>
</gene>
<accession>A0ACC2XUJ6</accession>
<sequence>MPVAPPRRSNRLAKRPQPVEVQPPPIAVRTRARAAAETSAKSTASQRIQVQSAASSTAKRTRSAKTQADSGPQAVLKLIAEAGDQKVSQNRKKKKASKKKAKNDDSARAPEENNPADIDPAPALAQIAQPAEIHAAPVPAPVALTRLELLTAGDELTDEEIAALFARTEVHRRKREAIIALGINVIDVVQVTPALSQEEINYVKARIEDQAPQQQRPGLQTPQSSRSPSTPRISQSPHARHTPKEPIGTAASSKEIQTFESDIASPSRKRRRGDLGARQSSVEIDMHHVSFAEPVVCPLAPSPPVSPFPSPSPRPRQSRHQMLTEIGHAVRGQAFEARSGLINARQINISGAISLNDENSVSELIAPASRSASPEKVKDKPVRWTFASGTRERVLPAVPQDNREGLPPSIRDEAARYNMGLFGGYRDRCQHDDDDDDD</sequence>
<organism evidence="1 2">
    <name type="scientific">Naganishia onofrii</name>
    <dbReference type="NCBI Taxonomy" id="1851511"/>
    <lineage>
        <taxon>Eukaryota</taxon>
        <taxon>Fungi</taxon>
        <taxon>Dikarya</taxon>
        <taxon>Basidiomycota</taxon>
        <taxon>Agaricomycotina</taxon>
        <taxon>Tremellomycetes</taxon>
        <taxon>Filobasidiales</taxon>
        <taxon>Filobasidiaceae</taxon>
        <taxon>Naganishia</taxon>
    </lineage>
</organism>